<gene>
    <name evidence="2" type="ORF">BDW47DRAFT_109792</name>
</gene>
<dbReference type="Proteomes" id="UP000234585">
    <property type="component" value="Unassembled WGS sequence"/>
</dbReference>
<dbReference type="AlphaFoldDB" id="A0A2I2F5C1"/>
<accession>A0A2I2F5C1</accession>
<keyword evidence="3" id="KW-1185">Reference proteome</keyword>
<evidence type="ECO:0000256" key="1">
    <source>
        <dbReference type="SAM" id="Phobius"/>
    </source>
</evidence>
<organism evidence="2 3">
    <name type="scientific">Aspergillus candidus</name>
    <dbReference type="NCBI Taxonomy" id="41067"/>
    <lineage>
        <taxon>Eukaryota</taxon>
        <taxon>Fungi</taxon>
        <taxon>Dikarya</taxon>
        <taxon>Ascomycota</taxon>
        <taxon>Pezizomycotina</taxon>
        <taxon>Eurotiomycetes</taxon>
        <taxon>Eurotiomycetidae</taxon>
        <taxon>Eurotiales</taxon>
        <taxon>Aspergillaceae</taxon>
        <taxon>Aspergillus</taxon>
        <taxon>Aspergillus subgen. Circumdati</taxon>
    </lineage>
</organism>
<reference evidence="2 3" key="1">
    <citation type="submission" date="2017-12" db="EMBL/GenBank/DDBJ databases">
        <authorList>
            <consortium name="DOE Joint Genome Institute"/>
            <person name="Haridas S."/>
            <person name="Kjaerbolling I."/>
            <person name="Vesth T.C."/>
            <person name="Frisvad J.C."/>
            <person name="Nybo J.L."/>
            <person name="Theobald S."/>
            <person name="Kuo A."/>
            <person name="Bowyer P."/>
            <person name="Matsuda Y."/>
            <person name="Mondo S."/>
            <person name="Lyhne E.K."/>
            <person name="Kogle M.E."/>
            <person name="Clum A."/>
            <person name="Lipzen A."/>
            <person name="Salamov A."/>
            <person name="Ngan C.Y."/>
            <person name="Daum C."/>
            <person name="Chiniquy J."/>
            <person name="Barry K."/>
            <person name="LaButti K."/>
            <person name="Simmons B.A."/>
            <person name="Magnuson J.K."/>
            <person name="Mortensen U.H."/>
            <person name="Larsen T.O."/>
            <person name="Grigoriev I.V."/>
            <person name="Baker S.E."/>
            <person name="Andersen M.R."/>
            <person name="Nordberg H.P."/>
            <person name="Cantor M.N."/>
            <person name="Hua S.X."/>
        </authorList>
    </citation>
    <scope>NUCLEOTIDE SEQUENCE [LARGE SCALE GENOMIC DNA]</scope>
    <source>
        <strain evidence="2 3">CBS 102.13</strain>
    </source>
</reference>
<keyword evidence="1" id="KW-1133">Transmembrane helix</keyword>
<protein>
    <submittedName>
        <fullName evidence="2">Uncharacterized protein</fullName>
    </submittedName>
</protein>
<keyword evidence="1" id="KW-0472">Membrane</keyword>
<keyword evidence="1" id="KW-0812">Transmembrane</keyword>
<dbReference type="GeneID" id="36520717"/>
<name>A0A2I2F5C1_ASPCN</name>
<proteinExistence type="predicted"/>
<sequence>MDGSVAQHHAKKNVYDMYDEHYANHTSTLTSTILCVPILTMAVLIASGDLVFGGMVSSTVISWRFLM</sequence>
<dbReference type="EMBL" id="KZ559158">
    <property type="protein sequence ID" value="PLB35778.1"/>
    <property type="molecule type" value="Genomic_DNA"/>
</dbReference>
<dbReference type="OrthoDB" id="10511804at2759"/>
<feature type="transmembrane region" description="Helical" evidence="1">
    <location>
        <begin position="38"/>
        <end position="66"/>
    </location>
</feature>
<dbReference type="RefSeq" id="XP_024669790.1">
    <property type="nucleotide sequence ID" value="XM_024813557.1"/>
</dbReference>
<evidence type="ECO:0000313" key="3">
    <source>
        <dbReference type="Proteomes" id="UP000234585"/>
    </source>
</evidence>
<evidence type="ECO:0000313" key="2">
    <source>
        <dbReference type="EMBL" id="PLB35778.1"/>
    </source>
</evidence>